<evidence type="ECO:0000256" key="2">
    <source>
        <dbReference type="SAM" id="Phobius"/>
    </source>
</evidence>
<dbReference type="InterPro" id="IPR036938">
    <property type="entry name" value="PAP2/HPO_sf"/>
</dbReference>
<dbReference type="SUPFAM" id="SSF48317">
    <property type="entry name" value="Acid phosphatase/Vanadium-dependent haloperoxidase"/>
    <property type="match status" value="1"/>
</dbReference>
<name>A0A7G9R7C6_9ACTN</name>
<dbReference type="Pfam" id="PF01569">
    <property type="entry name" value="PAP2"/>
    <property type="match status" value="1"/>
</dbReference>
<reference evidence="4 5" key="1">
    <citation type="submission" date="2020-08" db="EMBL/GenBank/DDBJ databases">
        <title>Genome sequence of Nocardioides mesophilus KACC 16243T.</title>
        <authorList>
            <person name="Hyun D.-W."/>
            <person name="Bae J.-W."/>
        </authorList>
    </citation>
    <scope>NUCLEOTIDE SEQUENCE [LARGE SCALE GENOMIC DNA]</scope>
    <source>
        <strain evidence="4 5">KACC 16243</strain>
    </source>
</reference>
<dbReference type="Proteomes" id="UP000515947">
    <property type="component" value="Chromosome"/>
</dbReference>
<evidence type="ECO:0000313" key="5">
    <source>
        <dbReference type="Proteomes" id="UP000515947"/>
    </source>
</evidence>
<sequence>MSSARLRLVAVLVVLGSAALLLSWVTTLDQPPRADVAVHDLLWAHRDPAWTRLAGLVTWVGSIRTLVPLLVLVLLVRPRTSRPVLHAGWVLGFFGLAVLTRSVLQPALGRPRPPTDGILADGPGSSFPSGHTLQIVVALGLLLACYRPAGRGARTLATVAALAVVSLVGLSRLYLGVHWLTDVAGGALLGAGVLVLWWATGPWRPGPAGPQPREQPEDPARRRGVSR</sequence>
<feature type="transmembrane region" description="Helical" evidence="2">
    <location>
        <begin position="88"/>
        <end position="108"/>
    </location>
</feature>
<feature type="transmembrane region" description="Helical" evidence="2">
    <location>
        <begin position="153"/>
        <end position="173"/>
    </location>
</feature>
<dbReference type="RefSeq" id="WP_187577337.1">
    <property type="nucleotide sequence ID" value="NZ_CP060713.1"/>
</dbReference>
<feature type="transmembrane region" description="Helical" evidence="2">
    <location>
        <begin position="128"/>
        <end position="146"/>
    </location>
</feature>
<protein>
    <submittedName>
        <fullName evidence="4">Phosphatase PAP2 family protein</fullName>
    </submittedName>
</protein>
<gene>
    <name evidence="4" type="ORF">H9L09_12970</name>
</gene>
<feature type="region of interest" description="Disordered" evidence="1">
    <location>
        <begin position="204"/>
        <end position="227"/>
    </location>
</feature>
<feature type="transmembrane region" description="Helical" evidence="2">
    <location>
        <begin position="179"/>
        <end position="199"/>
    </location>
</feature>
<dbReference type="CDD" id="cd03392">
    <property type="entry name" value="PAP2_like_2"/>
    <property type="match status" value="1"/>
</dbReference>
<keyword evidence="2" id="KW-0472">Membrane</keyword>
<dbReference type="KEGG" id="nmes:H9L09_12970"/>
<feature type="domain" description="Phosphatidic acid phosphatase type 2/haloperoxidase" evidence="3">
    <location>
        <begin position="86"/>
        <end position="198"/>
    </location>
</feature>
<feature type="transmembrane region" description="Helical" evidence="2">
    <location>
        <begin position="51"/>
        <end position="76"/>
    </location>
</feature>
<dbReference type="Gene3D" id="1.20.144.10">
    <property type="entry name" value="Phosphatidic acid phosphatase type 2/haloperoxidase"/>
    <property type="match status" value="1"/>
</dbReference>
<dbReference type="PANTHER" id="PTHR14969:SF13">
    <property type="entry name" value="AT30094P"/>
    <property type="match status" value="1"/>
</dbReference>
<keyword evidence="2" id="KW-0812">Transmembrane</keyword>
<evidence type="ECO:0000256" key="1">
    <source>
        <dbReference type="SAM" id="MobiDB-lite"/>
    </source>
</evidence>
<accession>A0A7G9R7C6</accession>
<keyword evidence="5" id="KW-1185">Reference proteome</keyword>
<dbReference type="InterPro" id="IPR000326">
    <property type="entry name" value="PAP2/HPO"/>
</dbReference>
<organism evidence="4 5">
    <name type="scientific">Nocardioides mesophilus</name>
    <dbReference type="NCBI Taxonomy" id="433659"/>
    <lineage>
        <taxon>Bacteria</taxon>
        <taxon>Bacillati</taxon>
        <taxon>Actinomycetota</taxon>
        <taxon>Actinomycetes</taxon>
        <taxon>Propionibacteriales</taxon>
        <taxon>Nocardioidaceae</taxon>
        <taxon>Nocardioides</taxon>
    </lineage>
</organism>
<dbReference type="AlphaFoldDB" id="A0A7G9R7C6"/>
<proteinExistence type="predicted"/>
<dbReference type="SMART" id="SM00014">
    <property type="entry name" value="acidPPc"/>
    <property type="match status" value="1"/>
</dbReference>
<evidence type="ECO:0000259" key="3">
    <source>
        <dbReference type="SMART" id="SM00014"/>
    </source>
</evidence>
<dbReference type="PANTHER" id="PTHR14969">
    <property type="entry name" value="SPHINGOSINE-1-PHOSPHATE PHOSPHOHYDROLASE"/>
    <property type="match status" value="1"/>
</dbReference>
<keyword evidence="2" id="KW-1133">Transmembrane helix</keyword>
<evidence type="ECO:0000313" key="4">
    <source>
        <dbReference type="EMBL" id="QNN51501.1"/>
    </source>
</evidence>
<dbReference type="EMBL" id="CP060713">
    <property type="protein sequence ID" value="QNN51501.1"/>
    <property type="molecule type" value="Genomic_DNA"/>
</dbReference>